<reference evidence="3 4" key="1">
    <citation type="submission" date="2023-11" db="EMBL/GenBank/DDBJ databases">
        <title>Novel species in genus Nocardioides.</title>
        <authorList>
            <person name="Zhou H."/>
        </authorList>
    </citation>
    <scope>NUCLEOTIDE SEQUENCE [LARGE SCALE GENOMIC DNA]</scope>
    <source>
        <strain evidence="3 4">S-58</strain>
    </source>
</reference>
<dbReference type="PANTHER" id="PTHR22946">
    <property type="entry name" value="DIENELACTONE HYDROLASE DOMAIN-CONTAINING PROTEIN-RELATED"/>
    <property type="match status" value="1"/>
</dbReference>
<keyword evidence="2 3" id="KW-0378">Hydrolase</keyword>
<dbReference type="InterPro" id="IPR050261">
    <property type="entry name" value="FrsA_esterase"/>
</dbReference>
<dbReference type="Proteomes" id="UP001291999">
    <property type="component" value="Unassembled WGS sequence"/>
</dbReference>
<comment type="similarity">
    <text evidence="1">Belongs to the AB hydrolase superfamily.</text>
</comment>
<evidence type="ECO:0000313" key="3">
    <source>
        <dbReference type="EMBL" id="MDZ5661112.1"/>
    </source>
</evidence>
<evidence type="ECO:0000256" key="1">
    <source>
        <dbReference type="ARBA" id="ARBA00008645"/>
    </source>
</evidence>
<name>A0ABU5K882_9ACTN</name>
<dbReference type="InterPro" id="IPR010520">
    <property type="entry name" value="FrsA-like"/>
</dbReference>
<dbReference type="Pfam" id="PF06500">
    <property type="entry name" value="FrsA-like"/>
    <property type="match status" value="1"/>
</dbReference>
<evidence type="ECO:0000256" key="2">
    <source>
        <dbReference type="ARBA" id="ARBA00022801"/>
    </source>
</evidence>
<proteinExistence type="inferred from homology"/>
<dbReference type="PANTHER" id="PTHR22946:SF13">
    <property type="entry name" value="ALPHA_BETA HYDROLASE PSOB"/>
    <property type="match status" value="1"/>
</dbReference>
<dbReference type="Gene3D" id="1.20.1440.110">
    <property type="entry name" value="acylaminoacyl peptidase"/>
    <property type="match status" value="1"/>
</dbReference>
<protein>
    <submittedName>
        <fullName evidence="3">YqiA/YcfP family alpha/beta fold hydrolase</fullName>
    </submittedName>
</protein>
<evidence type="ECO:0000313" key="4">
    <source>
        <dbReference type="Proteomes" id="UP001291999"/>
    </source>
</evidence>
<dbReference type="GO" id="GO:0016787">
    <property type="term" value="F:hydrolase activity"/>
    <property type="evidence" value="ECO:0007669"/>
    <property type="project" value="UniProtKB-KW"/>
</dbReference>
<dbReference type="RefSeq" id="WP_322423469.1">
    <property type="nucleotide sequence ID" value="NZ_JAXQPW010000001.1"/>
</dbReference>
<dbReference type="EMBL" id="JAXQPW010000001">
    <property type="protein sequence ID" value="MDZ5661112.1"/>
    <property type="molecule type" value="Genomic_DNA"/>
</dbReference>
<keyword evidence="4" id="KW-1185">Reference proteome</keyword>
<comment type="caution">
    <text evidence="3">The sequence shown here is derived from an EMBL/GenBank/DDBJ whole genome shotgun (WGS) entry which is preliminary data.</text>
</comment>
<dbReference type="Gene3D" id="3.40.50.1820">
    <property type="entry name" value="alpha/beta hydrolase"/>
    <property type="match status" value="1"/>
</dbReference>
<accession>A0ABU5K882</accession>
<organism evidence="3 4">
    <name type="scientific">Nocardioides renjunii</name>
    <dbReference type="NCBI Taxonomy" id="3095075"/>
    <lineage>
        <taxon>Bacteria</taxon>
        <taxon>Bacillati</taxon>
        <taxon>Actinomycetota</taxon>
        <taxon>Actinomycetes</taxon>
        <taxon>Propionibacteriales</taxon>
        <taxon>Nocardioidaceae</taxon>
        <taxon>Nocardioides</taxon>
    </lineage>
</organism>
<dbReference type="InterPro" id="IPR029058">
    <property type="entry name" value="AB_hydrolase_fold"/>
</dbReference>
<gene>
    <name evidence="3" type="ORF">SFC79_04990</name>
</gene>
<dbReference type="SUPFAM" id="SSF53474">
    <property type="entry name" value="alpha/beta-Hydrolases"/>
    <property type="match status" value="1"/>
</dbReference>
<sequence>MDELVRSAIAHWGPRFTTNGVTAADFARITAGIERWDDWCRVWSAEGAAHESLGREALAEGRSRSAGEHLARAAVHHHFAKFVFVADPEQMRAAHARAVSCLTDALPHLDPPGRRLEIAFEGSHLVAVVRVPRGEGPHPVVLMLPGLDSAKEELGSTEQTFLDRGMATVTLDGPGQGEAEYALPLRGDWAPVAEVAWEAIGTQPDLDRDRLAVWGVSLGGYYAPRVAAALGDRVSACVSLAGPFNFGEHWSSLPQLTRDTLRVRSGSVDDEEARRRALELDLSEAAAHLVAPLLIVFGRQDRLIPWEDAVRMRDAVAGPVTLLLLEDGNHGCANVAPQHRPTTADWLAARLLGAPEPRIASYTTGATTDPTADLTTDLTAATKAG</sequence>